<dbReference type="InterPro" id="IPR011851">
    <property type="entry name" value="Na/Pro_symporter"/>
</dbReference>
<evidence type="ECO:0000256" key="8">
    <source>
        <dbReference type="ARBA" id="ARBA00023053"/>
    </source>
</evidence>
<feature type="transmembrane region" description="Helical" evidence="14">
    <location>
        <begin position="403"/>
        <end position="422"/>
    </location>
</feature>
<keyword evidence="3 14" id="KW-0813">Transport</keyword>
<feature type="transmembrane region" description="Helical" evidence="14">
    <location>
        <begin position="232"/>
        <end position="249"/>
    </location>
</feature>
<gene>
    <name evidence="15" type="primary">putP</name>
    <name evidence="15" type="ORF">IV433_21085</name>
</gene>
<feature type="transmembrane region" description="Helical" evidence="14">
    <location>
        <begin position="6"/>
        <end position="27"/>
    </location>
</feature>
<evidence type="ECO:0000256" key="9">
    <source>
        <dbReference type="ARBA" id="ARBA00023065"/>
    </source>
</evidence>
<keyword evidence="9 14" id="KW-0406">Ion transport</keyword>
<keyword evidence="6 14" id="KW-0769">Symport</keyword>
<dbReference type="PROSITE" id="PS50283">
    <property type="entry name" value="NA_SOLUT_SYMP_3"/>
    <property type="match status" value="1"/>
</dbReference>
<dbReference type="Proteomes" id="UP000636811">
    <property type="component" value="Unassembled WGS sequence"/>
</dbReference>
<evidence type="ECO:0000256" key="3">
    <source>
        <dbReference type="ARBA" id="ARBA00022448"/>
    </source>
</evidence>
<dbReference type="PROSITE" id="PS00456">
    <property type="entry name" value="NA_SOLUT_SYMP_1"/>
    <property type="match status" value="1"/>
</dbReference>
<organism evidence="15 16">
    <name type="scientific">Rahnella laticis</name>
    <dbReference type="NCBI Taxonomy" id="2787622"/>
    <lineage>
        <taxon>Bacteria</taxon>
        <taxon>Pseudomonadati</taxon>
        <taxon>Pseudomonadota</taxon>
        <taxon>Gammaproteobacteria</taxon>
        <taxon>Enterobacterales</taxon>
        <taxon>Yersiniaceae</taxon>
        <taxon>Rahnella</taxon>
    </lineage>
</organism>
<evidence type="ECO:0000256" key="14">
    <source>
        <dbReference type="RuleBase" id="RU366012"/>
    </source>
</evidence>
<sequence>MTMNTPMVVTFCVYIFGMILIGLIAYLRTKNFDDYILGGRSLGSVVTALSAGASDMSGWLLMGLPGAIFLSGISESWIAIGLTIGAYLNWKLVAGRLRVHTEANNNALTLPDYFTHRFEDSSKLLRIISAIVILVFFTIYCASGIVAGARLFESTFGMSYQTALWAGAAATIIYTFIGGFLAVSWTDTVQASLMIFALILTPVIVILAVGGIDSSMMVIQAKNPEYTDMFKNMNLVAILSLLGWGLGYFGQPHILARFMAADSHHTIRSARRISMTWMILCLAGTIAVGFFGIAYFSNNPAVAGNVTQNGERVFIELAKILFNPWIAGILLSAILAAVMSTLSCQLLVCSSAITEDLYKAFLRKGASQRELVWIGRAMVLVVALVAIALAANPENRVLGLVSYAWAGFGAAFGPVILISVMWKRMTRNGALAGMVIGAATVILWKSYGWAELYEIIPGFIFASIAIWVVSLMGRKPSVAVEERFNAAEAEYNTI</sequence>
<dbReference type="PANTHER" id="PTHR48086">
    <property type="entry name" value="SODIUM/PROLINE SYMPORTER-RELATED"/>
    <property type="match status" value="1"/>
</dbReference>
<comment type="subcellular location">
    <subcellularLocation>
        <location evidence="14">Cell inner membrane</location>
        <topology evidence="14">Multi-pass membrane protein</topology>
    </subcellularLocation>
    <subcellularLocation>
        <location evidence="1">Cell membrane</location>
        <topology evidence="1">Multi-pass membrane protein</topology>
    </subcellularLocation>
</comment>
<evidence type="ECO:0000256" key="11">
    <source>
        <dbReference type="ARBA" id="ARBA00023201"/>
    </source>
</evidence>
<keyword evidence="7 14" id="KW-1133">Transmembrane helix</keyword>
<keyword evidence="4" id="KW-1003">Cell membrane</keyword>
<evidence type="ECO:0000256" key="12">
    <source>
        <dbReference type="ARBA" id="ARBA00033708"/>
    </source>
</evidence>
<dbReference type="NCBIfam" id="NF011948">
    <property type="entry name" value="PRK15419.1"/>
    <property type="match status" value="1"/>
</dbReference>
<evidence type="ECO:0000256" key="6">
    <source>
        <dbReference type="ARBA" id="ARBA00022847"/>
    </source>
</evidence>
<evidence type="ECO:0000313" key="15">
    <source>
        <dbReference type="EMBL" id="MBF7981909.1"/>
    </source>
</evidence>
<feature type="transmembrane region" description="Helical" evidence="14">
    <location>
        <begin position="371"/>
        <end position="391"/>
    </location>
</feature>
<evidence type="ECO:0000256" key="2">
    <source>
        <dbReference type="ARBA" id="ARBA00006434"/>
    </source>
</evidence>
<comment type="function">
    <text evidence="14">Catalyzes the sodium-dependent uptake of extracellular L-proline.</text>
</comment>
<keyword evidence="5 14" id="KW-0812">Transmembrane</keyword>
<dbReference type="InterPro" id="IPR038377">
    <property type="entry name" value="Na/Glc_symporter_sf"/>
</dbReference>
<evidence type="ECO:0000256" key="1">
    <source>
        <dbReference type="ARBA" id="ARBA00004651"/>
    </source>
</evidence>
<keyword evidence="16" id="KW-1185">Reference proteome</keyword>
<feature type="transmembrane region" description="Helical" evidence="14">
    <location>
        <begin position="127"/>
        <end position="152"/>
    </location>
</feature>
<feature type="transmembrane region" description="Helical" evidence="14">
    <location>
        <begin position="455"/>
        <end position="473"/>
    </location>
</feature>
<dbReference type="PROSITE" id="PS00457">
    <property type="entry name" value="NA_SOLUT_SYMP_2"/>
    <property type="match status" value="1"/>
</dbReference>
<dbReference type="RefSeq" id="WP_195815787.1">
    <property type="nucleotide sequence ID" value="NZ_JADOBI010000012.1"/>
</dbReference>
<proteinExistence type="inferred from homology"/>
<dbReference type="InterPro" id="IPR001734">
    <property type="entry name" value="Na/solute_symporter"/>
</dbReference>
<evidence type="ECO:0000256" key="13">
    <source>
        <dbReference type="RuleBase" id="RU362091"/>
    </source>
</evidence>
<keyword evidence="8 14" id="KW-0915">Sodium</keyword>
<comment type="similarity">
    <text evidence="2 13">Belongs to the sodium:solute symporter (SSF) (TC 2.A.21) family.</text>
</comment>
<dbReference type="InterPro" id="IPR050277">
    <property type="entry name" value="Sodium:Solute_Symporter"/>
</dbReference>
<accession>A0ABS0E9Z3</accession>
<dbReference type="NCBIfam" id="TIGR02121">
    <property type="entry name" value="Na_Pro_sym"/>
    <property type="match status" value="1"/>
</dbReference>
<dbReference type="NCBIfam" id="TIGR00813">
    <property type="entry name" value="sss"/>
    <property type="match status" value="1"/>
</dbReference>
<keyword evidence="14" id="KW-0997">Cell inner membrane</keyword>
<comment type="caution">
    <text evidence="15">The sequence shown here is derived from an EMBL/GenBank/DDBJ whole genome shotgun (WGS) entry which is preliminary data.</text>
</comment>
<dbReference type="CDD" id="cd11475">
    <property type="entry name" value="SLC5sbd_PutP"/>
    <property type="match status" value="1"/>
</dbReference>
<feature type="transmembrane region" description="Helical" evidence="14">
    <location>
        <begin position="164"/>
        <end position="186"/>
    </location>
</feature>
<name>A0ABS0E9Z3_9GAMM</name>
<feature type="transmembrane region" description="Helical" evidence="14">
    <location>
        <begin position="429"/>
        <end position="449"/>
    </location>
</feature>
<keyword evidence="11 14" id="KW-0739">Sodium transport</keyword>
<protein>
    <recommendedName>
        <fullName evidence="14">Sodium/proline symporter</fullName>
    </recommendedName>
    <alternativeName>
        <fullName evidence="14">Proline permease</fullName>
    </alternativeName>
</protein>
<reference evidence="15 16" key="1">
    <citation type="submission" date="2020-11" db="EMBL/GenBank/DDBJ databases">
        <title>Taxonomic investigation of Rahnella strains.</title>
        <authorList>
            <person name="Lee S.D."/>
        </authorList>
    </citation>
    <scope>NUCLEOTIDE SEQUENCE [LARGE SCALE GENOMIC DNA]</scope>
    <source>
        <strain evidence="15 16">SAP-17</strain>
    </source>
</reference>
<keyword evidence="10 14" id="KW-0472">Membrane</keyword>
<evidence type="ECO:0000256" key="10">
    <source>
        <dbReference type="ARBA" id="ARBA00023136"/>
    </source>
</evidence>
<dbReference type="Gene3D" id="1.20.1730.10">
    <property type="entry name" value="Sodium/glucose cotransporter"/>
    <property type="match status" value="1"/>
</dbReference>
<evidence type="ECO:0000313" key="16">
    <source>
        <dbReference type="Proteomes" id="UP000636811"/>
    </source>
</evidence>
<comment type="catalytic activity">
    <reaction evidence="12">
        <text>L-proline(in) + Na(+)(in) = L-proline(out) + Na(+)(out)</text>
        <dbReference type="Rhea" id="RHEA:28967"/>
        <dbReference type="ChEBI" id="CHEBI:29101"/>
        <dbReference type="ChEBI" id="CHEBI:60039"/>
    </reaction>
</comment>
<evidence type="ECO:0000256" key="4">
    <source>
        <dbReference type="ARBA" id="ARBA00022475"/>
    </source>
</evidence>
<feature type="transmembrane region" description="Helical" evidence="14">
    <location>
        <begin position="325"/>
        <end position="350"/>
    </location>
</feature>
<dbReference type="Pfam" id="PF00474">
    <property type="entry name" value="SSF"/>
    <property type="match status" value="1"/>
</dbReference>
<evidence type="ECO:0000256" key="5">
    <source>
        <dbReference type="ARBA" id="ARBA00022692"/>
    </source>
</evidence>
<dbReference type="PANTHER" id="PTHR48086:SF3">
    <property type="entry name" value="SODIUM_PROLINE SYMPORTER"/>
    <property type="match status" value="1"/>
</dbReference>
<dbReference type="InterPro" id="IPR018212">
    <property type="entry name" value="Na/solute_symporter_CS"/>
</dbReference>
<feature type="transmembrane region" description="Helical" evidence="14">
    <location>
        <begin position="193"/>
        <end position="212"/>
    </location>
</feature>
<dbReference type="EMBL" id="JADOBI010000012">
    <property type="protein sequence ID" value="MBF7981909.1"/>
    <property type="molecule type" value="Genomic_DNA"/>
</dbReference>
<evidence type="ECO:0000256" key="7">
    <source>
        <dbReference type="ARBA" id="ARBA00022989"/>
    </source>
</evidence>
<keyword evidence="14" id="KW-0029">Amino-acid transport</keyword>
<feature type="transmembrane region" description="Helical" evidence="14">
    <location>
        <begin position="277"/>
        <end position="296"/>
    </location>
</feature>
<feature type="transmembrane region" description="Helical" evidence="14">
    <location>
        <begin position="67"/>
        <end position="88"/>
    </location>
</feature>